<organism evidence="3 4">
    <name type="scientific">Actinomortierella ambigua</name>
    <dbReference type="NCBI Taxonomy" id="1343610"/>
    <lineage>
        <taxon>Eukaryota</taxon>
        <taxon>Fungi</taxon>
        <taxon>Fungi incertae sedis</taxon>
        <taxon>Mucoromycota</taxon>
        <taxon>Mortierellomycotina</taxon>
        <taxon>Mortierellomycetes</taxon>
        <taxon>Mortierellales</taxon>
        <taxon>Mortierellaceae</taxon>
        <taxon>Actinomortierella</taxon>
    </lineage>
</organism>
<evidence type="ECO:0000256" key="1">
    <source>
        <dbReference type="SAM" id="MobiDB-lite"/>
    </source>
</evidence>
<feature type="compositionally biased region" description="Polar residues" evidence="1">
    <location>
        <begin position="1489"/>
        <end position="1501"/>
    </location>
</feature>
<dbReference type="SUPFAM" id="SSF56112">
    <property type="entry name" value="Protein kinase-like (PK-like)"/>
    <property type="match status" value="1"/>
</dbReference>
<feature type="region of interest" description="Disordered" evidence="1">
    <location>
        <begin position="836"/>
        <end position="855"/>
    </location>
</feature>
<dbReference type="InterPro" id="IPR001245">
    <property type="entry name" value="Ser-Thr/Tyr_kinase_cat_dom"/>
</dbReference>
<dbReference type="GO" id="GO:0005524">
    <property type="term" value="F:ATP binding"/>
    <property type="evidence" value="ECO:0007669"/>
    <property type="project" value="InterPro"/>
</dbReference>
<keyword evidence="4" id="KW-1185">Reference proteome</keyword>
<feature type="compositionally biased region" description="Polar residues" evidence="1">
    <location>
        <begin position="737"/>
        <end position="746"/>
    </location>
</feature>
<feature type="compositionally biased region" description="Polar residues" evidence="1">
    <location>
        <begin position="305"/>
        <end position="315"/>
    </location>
</feature>
<feature type="region of interest" description="Disordered" evidence="1">
    <location>
        <begin position="274"/>
        <end position="329"/>
    </location>
</feature>
<dbReference type="GO" id="GO:0004672">
    <property type="term" value="F:protein kinase activity"/>
    <property type="evidence" value="ECO:0007669"/>
    <property type="project" value="InterPro"/>
</dbReference>
<dbReference type="GO" id="GO:0005737">
    <property type="term" value="C:cytoplasm"/>
    <property type="evidence" value="ECO:0007669"/>
    <property type="project" value="TreeGrafter"/>
</dbReference>
<feature type="region of interest" description="Disordered" evidence="1">
    <location>
        <begin position="724"/>
        <end position="746"/>
    </location>
</feature>
<dbReference type="InterPro" id="IPR002110">
    <property type="entry name" value="Ankyrin_rpt"/>
</dbReference>
<feature type="compositionally biased region" description="Polar residues" evidence="1">
    <location>
        <begin position="354"/>
        <end position="365"/>
    </location>
</feature>
<feature type="compositionally biased region" description="Polar residues" evidence="1">
    <location>
        <begin position="435"/>
        <end position="468"/>
    </location>
</feature>
<dbReference type="PROSITE" id="PS50011">
    <property type="entry name" value="PROTEIN_KINASE_DOM"/>
    <property type="match status" value="1"/>
</dbReference>
<dbReference type="Gene3D" id="1.25.40.20">
    <property type="entry name" value="Ankyrin repeat-containing domain"/>
    <property type="match status" value="2"/>
</dbReference>
<comment type="caution">
    <text evidence="3">The sequence shown here is derived from an EMBL/GenBank/DDBJ whole genome shotgun (WGS) entry which is preliminary data.</text>
</comment>
<feature type="compositionally biased region" description="Basic and acidic residues" evidence="1">
    <location>
        <begin position="1033"/>
        <end position="1043"/>
    </location>
</feature>
<feature type="compositionally biased region" description="Low complexity" evidence="1">
    <location>
        <begin position="528"/>
        <end position="543"/>
    </location>
</feature>
<dbReference type="InterPro" id="IPR000719">
    <property type="entry name" value="Prot_kinase_dom"/>
</dbReference>
<evidence type="ECO:0000259" key="2">
    <source>
        <dbReference type="PROSITE" id="PS50011"/>
    </source>
</evidence>
<feature type="compositionally biased region" description="Polar residues" evidence="1">
    <location>
        <begin position="275"/>
        <end position="292"/>
    </location>
</feature>
<dbReference type="Pfam" id="PF07714">
    <property type="entry name" value="PK_Tyr_Ser-Thr"/>
    <property type="match status" value="1"/>
</dbReference>
<gene>
    <name evidence="3" type="ORF">DFQ27_007034</name>
</gene>
<feature type="compositionally biased region" description="Polar residues" evidence="1">
    <location>
        <begin position="580"/>
        <end position="606"/>
    </location>
</feature>
<protein>
    <recommendedName>
        <fullName evidence="2">Protein kinase domain-containing protein</fullName>
    </recommendedName>
</protein>
<dbReference type="InterPro" id="IPR036770">
    <property type="entry name" value="Ankyrin_rpt-contain_sf"/>
</dbReference>
<dbReference type="EMBL" id="JAAAJB010000538">
    <property type="protein sequence ID" value="KAG0254093.1"/>
    <property type="molecule type" value="Genomic_DNA"/>
</dbReference>
<feature type="region of interest" description="Disordered" evidence="1">
    <location>
        <begin position="426"/>
        <end position="468"/>
    </location>
</feature>
<evidence type="ECO:0000313" key="4">
    <source>
        <dbReference type="Proteomes" id="UP000807716"/>
    </source>
</evidence>
<dbReference type="InterPro" id="IPR050167">
    <property type="entry name" value="Ser_Thr_protein_kinase"/>
</dbReference>
<reference evidence="3" key="1">
    <citation type="journal article" date="2020" name="Fungal Divers.">
        <title>Resolving the Mortierellaceae phylogeny through synthesis of multi-gene phylogenetics and phylogenomics.</title>
        <authorList>
            <person name="Vandepol N."/>
            <person name="Liber J."/>
            <person name="Desiro A."/>
            <person name="Na H."/>
            <person name="Kennedy M."/>
            <person name="Barry K."/>
            <person name="Grigoriev I.V."/>
            <person name="Miller A.N."/>
            <person name="O'Donnell K."/>
            <person name="Stajich J.E."/>
            <person name="Bonito G."/>
        </authorList>
    </citation>
    <scope>NUCLEOTIDE SEQUENCE</scope>
    <source>
        <strain evidence="3">BC1065</strain>
    </source>
</reference>
<accession>A0A9P6PXL8</accession>
<feature type="compositionally biased region" description="Low complexity" evidence="1">
    <location>
        <begin position="293"/>
        <end position="304"/>
    </location>
</feature>
<dbReference type="InterPro" id="IPR011009">
    <property type="entry name" value="Kinase-like_dom_sf"/>
</dbReference>
<dbReference type="Proteomes" id="UP000807716">
    <property type="component" value="Unassembled WGS sequence"/>
</dbReference>
<dbReference type="GO" id="GO:0007165">
    <property type="term" value="P:signal transduction"/>
    <property type="evidence" value="ECO:0007669"/>
    <property type="project" value="TreeGrafter"/>
</dbReference>
<feature type="region of interest" description="Disordered" evidence="1">
    <location>
        <begin position="520"/>
        <end position="610"/>
    </location>
</feature>
<dbReference type="OrthoDB" id="4062651at2759"/>
<feature type="region of interest" description="Disordered" evidence="1">
    <location>
        <begin position="1235"/>
        <end position="1259"/>
    </location>
</feature>
<dbReference type="SMART" id="SM00248">
    <property type="entry name" value="ANK"/>
    <property type="match status" value="3"/>
</dbReference>
<proteinExistence type="predicted"/>
<evidence type="ECO:0000313" key="3">
    <source>
        <dbReference type="EMBL" id="KAG0254093.1"/>
    </source>
</evidence>
<feature type="compositionally biased region" description="Polar residues" evidence="1">
    <location>
        <begin position="1448"/>
        <end position="1457"/>
    </location>
</feature>
<dbReference type="PANTHER" id="PTHR23257">
    <property type="entry name" value="SERINE-THREONINE PROTEIN KINASE"/>
    <property type="match status" value="1"/>
</dbReference>
<feature type="region of interest" description="Disordered" evidence="1">
    <location>
        <begin position="1444"/>
        <end position="1513"/>
    </location>
</feature>
<feature type="region of interest" description="Disordered" evidence="1">
    <location>
        <begin position="354"/>
        <end position="376"/>
    </location>
</feature>
<feature type="region of interest" description="Disordered" evidence="1">
    <location>
        <begin position="1025"/>
        <end position="1077"/>
    </location>
</feature>
<name>A0A9P6PXL8_9FUNG</name>
<feature type="compositionally biased region" description="Low complexity" evidence="1">
    <location>
        <begin position="316"/>
        <end position="329"/>
    </location>
</feature>
<feature type="compositionally biased region" description="Low complexity" evidence="1">
    <location>
        <begin position="836"/>
        <end position="848"/>
    </location>
</feature>
<sequence length="1576" mass="168943">MSSTPAAPTASTTVSAAGLPTLAATELVSPMGLDPQDIPWLISLIIQGNLHQLLVTPPNPFILKLHGIVQLGKRGLTCLATEYHPIGSLRQYIAGYRSQLSALHQMQIIHDIISGLECLHQRGTLHMNLHSANVLISHDGIALLTDFGKPNNRAEVGMPPKPTVEQERTRSLAAVFMAPEILASNSFSNLSEVYALGMIMFELLTGRVAFEKDLSSPGLVSRIMFGRQETIPVGIIGSPGLAYETLIKDCWTLEPEKRPHLSIVKARLEEMMEQNRAQQRAQQDFATEQFTHQQQQQQQQQPQQTSESTVSQFYSQQPLQQPHPTQQHQIAYSTTLSQPAPNVYTKVVVTSNTGRSSLTPASASMQGEPKEDRSPVETWTIGFTPATVAMDRDALPLGTTPPKNQALPAGTAASHAVSYVIAPSTAAPFDPSPPIASNSNLTESPASSPTPSLQRQPSGHSSANVTTYTSYSEPSTLFDGEYPSTAFSTLNKSTHQVESPKNGILPHQQGFQLSAQPLPDLKLSPKLQPQQGQRQQPITRQQTSPGAVRTNGRKTAYPLPPGSIAPRSSSMPSLTRPRVQPTTSQDNTKSLSETSMDATTPSSTVLSAPMSPVSPLGLGESSHGGVAASSMDAFFQKWSTMSSMPEVNSEYTAEMSSRSMPLSTLSTDISSPDVSKRNSGQSSAILEVYEAVIVSSYFLSESTNSISSTQGLTERLRQISIDPPSTMDLPEPAASLDSPSAVRTQPEGSAPAAVLKITPAPVDKITPTPVAKITPAPITTFCCNDGANASQESFASSNYQERISRSDVASVSRCCLIVANDGGKIRVAHRPRVSAYPPSVSAASSDSPQSKDLEAGPIDAKTQTIWRFQIVWPPRRPQCIQHVYRRVWASSLCGRWSHLSLAHEHLTRETYHHITSAEDVPSASRSTDTFSAARSGDLEELQLFLEQALERVQPEADPPVTAEMILDEFEPTERLPVLCCAAVARKNKYQALHMVLHAGANVESRELRIGNTPLHLICETAFFPPPPTTDFQEPTRYRPDEHGSQMGPAGDLGEPTLQILPTDDHHAGAEGGGQSSIGEVIEDADGIYADEQLALARVREDAESILTILNNEDISQEADEEGSSPMPHRLCQDGGNSNDGSGAFYKMRSQVLVKGGLEDQIRLLVLSGAPIDATNLRDETPLLMLLRYNDYVSGLATLLRLGADPTIVAPFGPGTMNHPDGGSTANMVAPKKLMRRNKTSKTSRFAMSRGGNAGAAENGNGVTSMGGSGVGGSGVGSVGGSTRHSSRLIQPTVVGDHTLVMHGSALSHAAYYLRLQCVQYLLRHEVECSDPSNIERAIQACRLSVMVEANPSMIGLQTKILHVLEHEWSGEAGRVRRNQVAERVLARRTKPARSRVITVAMLVAAGEKTSEMAPMSPTMMTVSSPLALPRSAYSSGTVRPKSAFVPSPQHSNGTGVSTAADGTMGAGGGATSAPGAPRYATSPIPIGLTGSTTRGSNTRMTFSDLPPTPTLPLPPTPTPDILKRLGSPTLGSVSPTFPGRRAGNRTSTYAFTGYDATADTDFKLAEPKGIFRKLRK</sequence>
<dbReference type="Gene3D" id="1.10.510.10">
    <property type="entry name" value="Transferase(Phosphotransferase) domain 1"/>
    <property type="match status" value="1"/>
</dbReference>
<feature type="domain" description="Protein kinase" evidence="2">
    <location>
        <begin position="1"/>
        <end position="272"/>
    </location>
</feature>